<dbReference type="Pfam" id="PF07081">
    <property type="entry name" value="DUF1349"/>
    <property type="match status" value="1"/>
</dbReference>
<dbReference type="EMBL" id="LCWF01000093">
    <property type="protein sequence ID" value="KKY20772.1"/>
    <property type="molecule type" value="Genomic_DNA"/>
</dbReference>
<accession>A0A0G2ECW9</accession>
<protein>
    <submittedName>
        <fullName evidence="1">Uncharacterized protein</fullName>
    </submittedName>
</protein>
<dbReference type="PANTHER" id="PTHR35332">
    <property type="entry name" value="REGULATION OF ENOLASE PROTEIN 1"/>
    <property type="match status" value="1"/>
</dbReference>
<sequence>MAGNVLRLVNSPPGLKLDSTSSLSLKASPKTDIYATPVPPELHVYSAPIAHRRIKTSSLSSTKTTVSGVWILQYDQGGLIITLPSRENPDPDASNATTWNMHPAWVKAGVEVQDGKPYISVVAKARNGWCDWSLVPTNTVNDRDSPLKITLEMTRYKNALLIWLIDGELGKVLVRKVPWVFLDDESNDDAFIGVYAARPDPDNVGSTLPDDGKLEVHFEDLQIITGNPFNDV</sequence>
<dbReference type="PANTHER" id="PTHR35332:SF2">
    <property type="entry name" value="REGULATION OF ENOLASE PROTEIN 1"/>
    <property type="match status" value="1"/>
</dbReference>
<name>A0A0G2ECW9_PHACM</name>
<dbReference type="Gene3D" id="2.60.120.200">
    <property type="match status" value="1"/>
</dbReference>
<gene>
    <name evidence="1" type="ORF">UCRPC4_g04044</name>
</gene>
<dbReference type="OrthoDB" id="42525at2759"/>
<keyword evidence="2" id="KW-1185">Reference proteome</keyword>
<organism evidence="1 2">
    <name type="scientific">Phaeomoniella chlamydospora</name>
    <name type="common">Phaeoacremonium chlamydosporum</name>
    <dbReference type="NCBI Taxonomy" id="158046"/>
    <lineage>
        <taxon>Eukaryota</taxon>
        <taxon>Fungi</taxon>
        <taxon>Dikarya</taxon>
        <taxon>Ascomycota</taxon>
        <taxon>Pezizomycotina</taxon>
        <taxon>Eurotiomycetes</taxon>
        <taxon>Chaetothyriomycetidae</taxon>
        <taxon>Phaeomoniellales</taxon>
        <taxon>Phaeomoniellaceae</taxon>
        <taxon>Phaeomoniella</taxon>
    </lineage>
</organism>
<evidence type="ECO:0000313" key="2">
    <source>
        <dbReference type="Proteomes" id="UP000053317"/>
    </source>
</evidence>
<proteinExistence type="predicted"/>
<dbReference type="InterPro" id="IPR009784">
    <property type="entry name" value="DUF1349"/>
</dbReference>
<reference evidence="1 2" key="2">
    <citation type="submission" date="2015-05" db="EMBL/GenBank/DDBJ databases">
        <authorList>
            <person name="Morales-Cruz A."/>
            <person name="Amrine K.C."/>
            <person name="Cantu D."/>
        </authorList>
    </citation>
    <scope>NUCLEOTIDE SEQUENCE [LARGE SCALE GENOMIC DNA]</scope>
    <source>
        <strain evidence="1">UCRPC4</strain>
    </source>
</reference>
<evidence type="ECO:0000313" key="1">
    <source>
        <dbReference type="EMBL" id="KKY20772.1"/>
    </source>
</evidence>
<reference evidence="1 2" key="1">
    <citation type="submission" date="2015-05" db="EMBL/GenBank/DDBJ databases">
        <title>Distinctive expansion of gene families associated with plant cell wall degradation and secondary metabolism in the genomes of grapevine trunk pathogens.</title>
        <authorList>
            <person name="Lawrence D.P."/>
            <person name="Travadon R."/>
            <person name="Rolshausen P.E."/>
            <person name="Baumgartner K."/>
        </authorList>
    </citation>
    <scope>NUCLEOTIDE SEQUENCE [LARGE SCALE GENOMIC DNA]</scope>
    <source>
        <strain evidence="1">UCRPC4</strain>
    </source>
</reference>
<comment type="caution">
    <text evidence="1">The sequence shown here is derived from an EMBL/GenBank/DDBJ whole genome shotgun (WGS) entry which is preliminary data.</text>
</comment>
<dbReference type="AlphaFoldDB" id="A0A0G2ECW9"/>
<dbReference type="Proteomes" id="UP000053317">
    <property type="component" value="Unassembled WGS sequence"/>
</dbReference>